<organism evidence="3 4">
    <name type="scientific">Roseovarius aestuarii</name>
    <dbReference type="NCBI Taxonomy" id="475083"/>
    <lineage>
        <taxon>Bacteria</taxon>
        <taxon>Pseudomonadati</taxon>
        <taxon>Pseudomonadota</taxon>
        <taxon>Alphaproteobacteria</taxon>
        <taxon>Rhodobacterales</taxon>
        <taxon>Roseobacteraceae</taxon>
        <taxon>Roseovarius</taxon>
    </lineage>
</organism>
<dbReference type="Gene3D" id="3.90.1150.10">
    <property type="entry name" value="Aspartate Aminotransferase, domain 1"/>
    <property type="match status" value="1"/>
</dbReference>
<evidence type="ECO:0000313" key="4">
    <source>
        <dbReference type="Proteomes" id="UP000193224"/>
    </source>
</evidence>
<dbReference type="GO" id="GO:0030170">
    <property type="term" value="F:pyridoxal phosphate binding"/>
    <property type="evidence" value="ECO:0007669"/>
    <property type="project" value="TreeGrafter"/>
</dbReference>
<dbReference type="AlphaFoldDB" id="A0A1X7BT48"/>
<gene>
    <name evidence="3" type="primary">arnB</name>
    <name evidence="3" type="ORF">ROA7745_02619</name>
</gene>
<dbReference type="Pfam" id="PF01041">
    <property type="entry name" value="DegT_DnrJ_EryC1"/>
    <property type="match status" value="1"/>
</dbReference>
<protein>
    <submittedName>
        <fullName evidence="3">UDP-4-amino-4-deoxy-L-arabinose--oxoglutarate aminotransferase</fullName>
        <ecNumber evidence="3">2.6.1.87</ecNumber>
    </submittedName>
</protein>
<reference evidence="3 4" key="1">
    <citation type="submission" date="2017-03" db="EMBL/GenBank/DDBJ databases">
        <authorList>
            <person name="Afonso C.L."/>
            <person name="Miller P.J."/>
            <person name="Scott M.A."/>
            <person name="Spackman E."/>
            <person name="Goraichik I."/>
            <person name="Dimitrov K.M."/>
            <person name="Suarez D.L."/>
            <person name="Swayne D.E."/>
        </authorList>
    </citation>
    <scope>NUCLEOTIDE SEQUENCE [LARGE SCALE GENOMIC DNA]</scope>
    <source>
        <strain evidence="3 4">CECT 7745</strain>
    </source>
</reference>
<sequence>MSEQGFPLATTSWDEKEYAAIDRVVKSGMFSMGPEVARFEEQFAAAMGSKYCVMVNSGSSANLIIVAALRYHSRHGLPEGAEVIVPAVSWSTTYYPLHQYGLRQKFVDIDRNTLNYDLDALAEAISPETRAIMVVNLLGNPNEFERIGKIIGDRDILLIEDNCESLGATYQGRQAGTFGIAGSYSSFFSHHIATMEGGLVVTDDEELHHIMLSVRSHGWTRHLPKFNHVTGEKSDDPFEESFRFVLPGYNLRPVEMSGAIGQEQIAKLPMIVEERRKNADSFRALMQGYPQIRIQQEIGESSWFGFSLVIQPDAGFDRAALIRALGDHGVECRPIVTGNFAKNDVVKNHMDHVIHGALKNAEDIDKNGLFIGNHHYPLNKKWGLLRAAFDQLID</sequence>
<evidence type="ECO:0000256" key="2">
    <source>
        <dbReference type="RuleBase" id="RU004508"/>
    </source>
</evidence>
<dbReference type="InterPro" id="IPR015421">
    <property type="entry name" value="PyrdxlP-dep_Trfase_major"/>
</dbReference>
<keyword evidence="3" id="KW-0808">Transferase</keyword>
<dbReference type="InterPro" id="IPR015424">
    <property type="entry name" value="PyrdxlP-dep_Trfase"/>
</dbReference>
<dbReference type="GO" id="GO:0000271">
    <property type="term" value="P:polysaccharide biosynthetic process"/>
    <property type="evidence" value="ECO:0007669"/>
    <property type="project" value="TreeGrafter"/>
</dbReference>
<dbReference type="Proteomes" id="UP000193224">
    <property type="component" value="Unassembled WGS sequence"/>
</dbReference>
<dbReference type="SUPFAM" id="SSF53383">
    <property type="entry name" value="PLP-dependent transferases"/>
    <property type="match status" value="1"/>
</dbReference>
<dbReference type="EMBL" id="FWXB01000009">
    <property type="protein sequence ID" value="SMC12787.1"/>
    <property type="molecule type" value="Genomic_DNA"/>
</dbReference>
<keyword evidence="2" id="KW-0663">Pyridoxal phosphate</keyword>
<dbReference type="InterPro" id="IPR015422">
    <property type="entry name" value="PyrdxlP-dep_Trfase_small"/>
</dbReference>
<keyword evidence="3" id="KW-0032">Aminotransferase</keyword>
<dbReference type="PIRSF" id="PIRSF000390">
    <property type="entry name" value="PLP_StrS"/>
    <property type="match status" value="1"/>
</dbReference>
<dbReference type="CDD" id="cd00616">
    <property type="entry name" value="AHBA_syn"/>
    <property type="match status" value="1"/>
</dbReference>
<dbReference type="PANTHER" id="PTHR30244">
    <property type="entry name" value="TRANSAMINASE"/>
    <property type="match status" value="1"/>
</dbReference>
<dbReference type="RefSeq" id="WP_085800729.1">
    <property type="nucleotide sequence ID" value="NZ_FWXB01000009.1"/>
</dbReference>
<comment type="similarity">
    <text evidence="1 2">Belongs to the DegT/DnrJ/EryC1 family.</text>
</comment>
<dbReference type="EC" id="2.6.1.87" evidence="3"/>
<evidence type="ECO:0000313" key="3">
    <source>
        <dbReference type="EMBL" id="SMC12787.1"/>
    </source>
</evidence>
<dbReference type="GO" id="GO:0099620">
    <property type="term" value="F:UDP-4-amino-4-deoxy-L-arabinose aminotransferase"/>
    <property type="evidence" value="ECO:0007669"/>
    <property type="project" value="UniProtKB-EC"/>
</dbReference>
<name>A0A1X7BT48_9RHOB</name>
<evidence type="ECO:0000256" key="1">
    <source>
        <dbReference type="ARBA" id="ARBA00037999"/>
    </source>
</evidence>
<accession>A0A1X7BT48</accession>
<keyword evidence="4" id="KW-1185">Reference proteome</keyword>
<dbReference type="PANTHER" id="PTHR30244:SF34">
    <property type="entry name" value="DTDP-4-AMINO-4,6-DIDEOXYGALACTOSE TRANSAMINASE"/>
    <property type="match status" value="1"/>
</dbReference>
<dbReference type="InterPro" id="IPR000653">
    <property type="entry name" value="DegT/StrS_aminotransferase"/>
</dbReference>
<dbReference type="OrthoDB" id="9768668at2"/>
<proteinExistence type="inferred from homology"/>
<dbReference type="Gene3D" id="3.40.640.10">
    <property type="entry name" value="Type I PLP-dependent aspartate aminotransferase-like (Major domain)"/>
    <property type="match status" value="1"/>
</dbReference>